<dbReference type="Pfam" id="PF13391">
    <property type="entry name" value="HNH_2"/>
    <property type="match status" value="1"/>
</dbReference>
<keyword evidence="2" id="KW-0540">Nuclease</keyword>
<evidence type="ECO:0000259" key="1">
    <source>
        <dbReference type="Pfam" id="PF13391"/>
    </source>
</evidence>
<evidence type="ECO:0000313" key="3">
    <source>
        <dbReference type="Proteomes" id="UP001320876"/>
    </source>
</evidence>
<accession>A0ABT3GFK8</accession>
<comment type="caution">
    <text evidence="2">The sequence shown here is derived from an EMBL/GenBank/DDBJ whole genome shotgun (WGS) entry which is preliminary data.</text>
</comment>
<keyword evidence="3" id="KW-1185">Reference proteome</keyword>
<dbReference type="InterPro" id="IPR003615">
    <property type="entry name" value="HNH_nuc"/>
</dbReference>
<dbReference type="Proteomes" id="UP001320876">
    <property type="component" value="Unassembled WGS sequence"/>
</dbReference>
<name>A0ABT3GFK8_9BACT</name>
<dbReference type="RefSeq" id="WP_264486668.1">
    <property type="nucleotide sequence ID" value="NZ_JAPDDT010000002.1"/>
</dbReference>
<reference evidence="2 3" key="1">
    <citation type="submission" date="2022-10" db="EMBL/GenBank/DDBJ databases">
        <title>Luteolibacter arcticus strain CCTCC AB 2014275, whole genome shotgun sequencing project.</title>
        <authorList>
            <person name="Zhao G."/>
            <person name="Shen L."/>
        </authorList>
    </citation>
    <scope>NUCLEOTIDE SEQUENCE [LARGE SCALE GENOMIC DNA]</scope>
    <source>
        <strain evidence="2 3">CCTCC AB 2014275</strain>
    </source>
</reference>
<proteinExistence type="predicted"/>
<keyword evidence="2" id="KW-0255">Endonuclease</keyword>
<gene>
    <name evidence="2" type="ORF">OKA05_07565</name>
</gene>
<feature type="domain" description="HNH nuclease" evidence="1">
    <location>
        <begin position="143"/>
        <end position="194"/>
    </location>
</feature>
<dbReference type="GO" id="GO:0004519">
    <property type="term" value="F:endonuclease activity"/>
    <property type="evidence" value="ECO:0007669"/>
    <property type="project" value="UniProtKB-KW"/>
</dbReference>
<sequence>MLLNVYHKLTFGQLDRKQPVVIELAEKLGRGANSVAMKLCNLASLDPALKLRGIKGLRGASALDRSMWKEFHDDLNETVPASEEMLRNLFGASAGAELEVLPKIGIRVRKSPKGPTVVLANVKVRRGQQYFRNAVLNHFGGRCAVTGMAMRELLVASHILPWSTHPEERLNVLNGISLSRLHDAAFDVGLISFDADYRLMLSPKLKRELSQRGLAENFGVYAGESLILPNDVAFPNEAFLAEHRRSIFARGK</sequence>
<keyword evidence="2" id="KW-0378">Hydrolase</keyword>
<evidence type="ECO:0000313" key="2">
    <source>
        <dbReference type="EMBL" id="MCW1922407.1"/>
    </source>
</evidence>
<organism evidence="2 3">
    <name type="scientific">Luteolibacter arcticus</name>
    <dbReference type="NCBI Taxonomy" id="1581411"/>
    <lineage>
        <taxon>Bacteria</taxon>
        <taxon>Pseudomonadati</taxon>
        <taxon>Verrucomicrobiota</taxon>
        <taxon>Verrucomicrobiia</taxon>
        <taxon>Verrucomicrobiales</taxon>
        <taxon>Verrucomicrobiaceae</taxon>
        <taxon>Luteolibacter</taxon>
    </lineage>
</organism>
<dbReference type="EMBL" id="JAPDDT010000002">
    <property type="protein sequence ID" value="MCW1922407.1"/>
    <property type="molecule type" value="Genomic_DNA"/>
</dbReference>
<protein>
    <submittedName>
        <fullName evidence="2">HNH endonuclease</fullName>
    </submittedName>
</protein>